<dbReference type="PRINTS" id="PR01185">
    <property type="entry name" value="INTEGRINA"/>
</dbReference>
<dbReference type="PANTHER" id="PTHR23220:SF122">
    <property type="entry name" value="INTEGRIN ALPHA-PS1"/>
    <property type="match status" value="1"/>
</dbReference>
<protein>
    <submittedName>
        <fullName evidence="4">FG-GAP repeat protein</fullName>
    </submittedName>
</protein>
<proteinExistence type="predicted"/>
<dbReference type="SMART" id="SM00191">
    <property type="entry name" value="Int_alpha"/>
    <property type="match status" value="3"/>
</dbReference>
<name>A0ABW2WL65_9ACTN</name>
<keyword evidence="2" id="KW-0677">Repeat</keyword>
<dbReference type="SUPFAM" id="SSF69318">
    <property type="entry name" value="Integrin alpha N-terminal domain"/>
    <property type="match status" value="1"/>
</dbReference>
<dbReference type="Pfam" id="PF01839">
    <property type="entry name" value="FG-GAP"/>
    <property type="match status" value="2"/>
</dbReference>
<dbReference type="InterPro" id="IPR013517">
    <property type="entry name" value="FG-GAP"/>
</dbReference>
<dbReference type="InterPro" id="IPR028994">
    <property type="entry name" value="Integrin_alpha_N"/>
</dbReference>
<comment type="caution">
    <text evidence="4">The sequence shown here is derived from an EMBL/GenBank/DDBJ whole genome shotgun (WGS) entry which is preliminary data.</text>
</comment>
<dbReference type="PROSITE" id="PS51470">
    <property type="entry name" value="FG_GAP"/>
    <property type="match status" value="2"/>
</dbReference>
<evidence type="ECO:0000256" key="3">
    <source>
        <dbReference type="ARBA" id="ARBA00023180"/>
    </source>
</evidence>
<evidence type="ECO:0000313" key="5">
    <source>
        <dbReference type="Proteomes" id="UP001596915"/>
    </source>
</evidence>
<keyword evidence="1" id="KW-0732">Signal</keyword>
<dbReference type="EMBL" id="JBHTGL010000005">
    <property type="protein sequence ID" value="MFD0622104.1"/>
    <property type="molecule type" value="Genomic_DNA"/>
</dbReference>
<evidence type="ECO:0000256" key="2">
    <source>
        <dbReference type="ARBA" id="ARBA00022737"/>
    </source>
</evidence>
<evidence type="ECO:0000313" key="4">
    <source>
        <dbReference type="EMBL" id="MFD0622104.1"/>
    </source>
</evidence>
<dbReference type="Proteomes" id="UP001596915">
    <property type="component" value="Unassembled WGS sequence"/>
</dbReference>
<organism evidence="4 5">
    <name type="scientific">Streptomyces sanglieri</name>
    <dbReference type="NCBI Taxonomy" id="193460"/>
    <lineage>
        <taxon>Bacteria</taxon>
        <taxon>Bacillati</taxon>
        <taxon>Actinomycetota</taxon>
        <taxon>Actinomycetes</taxon>
        <taxon>Kitasatosporales</taxon>
        <taxon>Streptomycetaceae</taxon>
        <taxon>Streptomyces</taxon>
    </lineage>
</organism>
<dbReference type="Gene3D" id="2.130.10.130">
    <property type="entry name" value="Integrin alpha, N-terminal"/>
    <property type="match status" value="2"/>
</dbReference>
<dbReference type="PANTHER" id="PTHR23220">
    <property type="entry name" value="INTEGRIN ALPHA"/>
    <property type="match status" value="1"/>
</dbReference>
<sequence>MLLDEYDARRILVRDGGSTGLAEDYTVVDKADGDRLQAGETITAGRVDGDKYADLVVGRPVDGYDSDLGLPLAKGGMITYVPGGANGPRGDRAKVFNQDSAGVPGAAEAGDGFGASVSIGDVNGDGYGDIAVGVPHEDLGTTKDAGSVLVLPGTASGPTGTGTVGFNQDTADVPGAAEANDRFGGAAKLVDANRDGRSELAVGAPGENADAGSLWIFPTTAAGPTAKGSFTFGHGTLGTVAKSAGLGSSFNR</sequence>
<dbReference type="InterPro" id="IPR000413">
    <property type="entry name" value="Integrin_alpha"/>
</dbReference>
<keyword evidence="3" id="KW-0325">Glycoprotein</keyword>
<reference evidence="5" key="1">
    <citation type="journal article" date="2019" name="Int. J. Syst. Evol. Microbiol.">
        <title>The Global Catalogue of Microorganisms (GCM) 10K type strain sequencing project: providing services to taxonomists for standard genome sequencing and annotation.</title>
        <authorList>
            <consortium name="The Broad Institute Genomics Platform"/>
            <consortium name="The Broad Institute Genome Sequencing Center for Infectious Disease"/>
            <person name="Wu L."/>
            <person name="Ma J."/>
        </authorList>
    </citation>
    <scope>NUCLEOTIDE SEQUENCE [LARGE SCALE GENOMIC DNA]</scope>
    <source>
        <strain evidence="5">JCM 12607</strain>
    </source>
</reference>
<evidence type="ECO:0000256" key="1">
    <source>
        <dbReference type="ARBA" id="ARBA00022729"/>
    </source>
</evidence>
<gene>
    <name evidence="4" type="ORF">ACFQ2K_04060</name>
</gene>
<dbReference type="InterPro" id="IPR013519">
    <property type="entry name" value="Int_alpha_beta-p"/>
</dbReference>
<keyword evidence="5" id="KW-1185">Reference proteome</keyword>
<accession>A0ABW2WL65</accession>